<dbReference type="Proteomes" id="UP001285636">
    <property type="component" value="Unassembled WGS sequence"/>
</dbReference>
<dbReference type="RefSeq" id="WP_323467965.1">
    <property type="nucleotide sequence ID" value="NZ_JAWJAY010000523.1"/>
</dbReference>
<evidence type="ECO:0000259" key="1">
    <source>
        <dbReference type="Pfam" id="PF08455"/>
    </source>
</evidence>
<accession>A0AAJ2NSC5</accession>
<dbReference type="AlphaFoldDB" id="A0AAJ2NSC5"/>
<feature type="domain" description="Helicase SWF/SNF/SWI type bacterial" evidence="1">
    <location>
        <begin position="1"/>
        <end position="85"/>
    </location>
</feature>
<organism evidence="2 3">
    <name type="scientific">Alkalihalophilus pseudofirmus</name>
    <name type="common">Bacillus pseudofirmus</name>
    <dbReference type="NCBI Taxonomy" id="79885"/>
    <lineage>
        <taxon>Bacteria</taxon>
        <taxon>Bacillati</taxon>
        <taxon>Bacillota</taxon>
        <taxon>Bacilli</taxon>
        <taxon>Bacillales</taxon>
        <taxon>Bacillaceae</taxon>
        <taxon>Alkalihalophilus</taxon>
    </lineage>
</organism>
<comment type="caution">
    <text evidence="2">The sequence shown here is derived from an EMBL/GenBank/DDBJ whole genome shotgun (WGS) entry which is preliminary data.</text>
</comment>
<gene>
    <name evidence="2" type="ORF">RYX45_21895</name>
</gene>
<proteinExistence type="predicted"/>
<dbReference type="Pfam" id="PF08455">
    <property type="entry name" value="SNF2_assoc"/>
    <property type="match status" value="1"/>
</dbReference>
<dbReference type="InterPro" id="IPR013663">
    <property type="entry name" value="Helicase_SWF/SNF/SWI_bac"/>
</dbReference>
<evidence type="ECO:0000313" key="3">
    <source>
        <dbReference type="Proteomes" id="UP001285636"/>
    </source>
</evidence>
<evidence type="ECO:0000313" key="2">
    <source>
        <dbReference type="EMBL" id="MDV2887824.1"/>
    </source>
</evidence>
<name>A0AAJ2NSC5_ALKPS</name>
<dbReference type="EMBL" id="JAWJAY010000523">
    <property type="protein sequence ID" value="MDV2887824.1"/>
    <property type="molecule type" value="Genomic_DNA"/>
</dbReference>
<protein>
    <submittedName>
        <fullName evidence="2">SNF2 helicase associated domain-containing protein</fullName>
    </submittedName>
</protein>
<reference evidence="2" key="1">
    <citation type="submission" date="2023-10" db="EMBL/GenBank/DDBJ databases">
        <title>Screening of Alkalihalophilus pseudofirmusBZ-TG-HK211 and Its Alleviation of Salt Stress on Rapeseed Growth.</title>
        <authorList>
            <person name="Zhao B."/>
            <person name="Guo T."/>
        </authorList>
    </citation>
    <scope>NUCLEOTIDE SEQUENCE</scope>
    <source>
        <strain evidence="2">BZ-TG-HK211</strain>
    </source>
</reference>
<feature type="non-terminal residue" evidence="2">
    <location>
        <position position="86"/>
    </location>
</feature>
<sequence length="86" mass="9560">MNVLESSALKSNGQLLYLEGEGEIFEFLHETLPRLEGLADIFLTKPVKSFILPEQHSPVTHIDVDSSGNWLDVSFGMEGIEQGDIE</sequence>